<feature type="region of interest" description="Disordered" evidence="1">
    <location>
        <begin position="240"/>
        <end position="295"/>
    </location>
</feature>
<dbReference type="GO" id="GO:0034450">
    <property type="term" value="F:ubiquitin-ubiquitin ligase activity"/>
    <property type="evidence" value="ECO:0007669"/>
    <property type="project" value="InterPro"/>
</dbReference>
<dbReference type="GO" id="GO:0036503">
    <property type="term" value="P:ERAD pathway"/>
    <property type="evidence" value="ECO:0007669"/>
    <property type="project" value="InterPro"/>
</dbReference>
<protein>
    <recommendedName>
        <fullName evidence="2">U-box domain-containing protein</fullName>
    </recommendedName>
</protein>
<dbReference type="GO" id="GO:0000209">
    <property type="term" value="P:protein polyubiquitination"/>
    <property type="evidence" value="ECO:0007669"/>
    <property type="project" value="TreeGrafter"/>
</dbReference>
<evidence type="ECO:0000313" key="4">
    <source>
        <dbReference type="Proteomes" id="UP000324800"/>
    </source>
</evidence>
<dbReference type="InterPro" id="IPR045132">
    <property type="entry name" value="UBE4"/>
</dbReference>
<evidence type="ECO:0000259" key="2">
    <source>
        <dbReference type="PROSITE" id="PS51698"/>
    </source>
</evidence>
<feature type="compositionally biased region" description="Polar residues" evidence="1">
    <location>
        <begin position="111"/>
        <end position="124"/>
    </location>
</feature>
<feature type="region of interest" description="Disordered" evidence="1">
    <location>
        <begin position="597"/>
        <end position="628"/>
    </location>
</feature>
<sequence length="794" mass="91361">MPPANVRNMLNIIRTPKQVIEQVRGYDSVVAFSDLLERCTKFYDFVAWLYLRQFGEINGYGNEKDGQIDDDIGFWDYEQYQFMKEKEKDQVNSNNNKSNNIVSQSPIRNPYPTSTTTTRDPVSSSSAAITSPFLLRHPLIAIQPLFILEDMTSLMHKLQINRTTLNYLKYAKNILHLMAFFVLNFRMISHQQTVIEIGEMLSSILAPQVDKEQNEEDQIEDNFDAYTSDDGNIFGVPASESELQQQQLQQQQQTPTQFRSQHQQNSRFQQDNQQKLDDERNRRRKNNDAEDEHDKQRRSMCYLLLSHPPLQYLFPRALLSFFPNIEMVPSDESNEFERLRSRLMFCLSLKMMINDDGLGPMLIQLLWEGADELTRVSEVQISNTSNSISSNNNTESKYNSNNNIRNDINGALNYLSVLSRVANDIRWCFDHLTSELVEFKESEDRLEQLRREKGEFAYNQVINSMEYLGSTNQRTQHCKMFSMMMNDFFTVFIQLIRIGPVCKIDANSFAPIVMMLNFIAATITDKKAGRLKILNPRSCKWNPLHIAGLVFDSVVALIDTPLNINEALKASMQTTREFRRSQSPPPTGLIRRASIDSSLDDSKNISSSTSLSSQSQSSSSSDYSSSSLSSDKDIKLGSDYSPFIQATHNGVAEFSHAAFSRIGDIIEYKKYRGIHRMHYYRQTMDVIKKASEDMKASDFDMWLDDEAQIPSELTDPIFLTLIRDACRVPQGDTFMIFDRKGITTHVLQQGNNPITREPLTLEMIQPDPVMQAKIDAFIADKKIEFQQRPQKKKK</sequence>
<dbReference type="GO" id="GO:0005737">
    <property type="term" value="C:cytoplasm"/>
    <property type="evidence" value="ECO:0007669"/>
    <property type="project" value="TreeGrafter"/>
</dbReference>
<organism evidence="3 4">
    <name type="scientific">Streblomastix strix</name>
    <dbReference type="NCBI Taxonomy" id="222440"/>
    <lineage>
        <taxon>Eukaryota</taxon>
        <taxon>Metamonada</taxon>
        <taxon>Preaxostyla</taxon>
        <taxon>Oxymonadida</taxon>
        <taxon>Streblomastigidae</taxon>
        <taxon>Streblomastix</taxon>
    </lineage>
</organism>
<feature type="region of interest" description="Disordered" evidence="1">
    <location>
        <begin position="86"/>
        <end position="124"/>
    </location>
</feature>
<dbReference type="SUPFAM" id="SSF57850">
    <property type="entry name" value="RING/U-box"/>
    <property type="match status" value="1"/>
</dbReference>
<dbReference type="GO" id="GO:0000151">
    <property type="term" value="C:ubiquitin ligase complex"/>
    <property type="evidence" value="ECO:0007669"/>
    <property type="project" value="InterPro"/>
</dbReference>
<dbReference type="AlphaFoldDB" id="A0A5J4VQR2"/>
<comment type="caution">
    <text evidence="3">The sequence shown here is derived from an EMBL/GenBank/DDBJ whole genome shotgun (WGS) entry which is preliminary data.</text>
</comment>
<accession>A0A5J4VQR2</accession>
<evidence type="ECO:0000313" key="3">
    <source>
        <dbReference type="EMBL" id="KAA6384596.1"/>
    </source>
</evidence>
<feature type="domain" description="U-box" evidence="2">
    <location>
        <begin position="708"/>
        <end position="784"/>
    </location>
</feature>
<feature type="compositionally biased region" description="Low complexity" evidence="1">
    <location>
        <begin position="244"/>
        <end position="273"/>
    </location>
</feature>
<dbReference type="OrthoDB" id="20295at2759"/>
<evidence type="ECO:0000256" key="1">
    <source>
        <dbReference type="SAM" id="MobiDB-lite"/>
    </source>
</evidence>
<dbReference type="PANTHER" id="PTHR13931">
    <property type="entry name" value="UBIQUITINATION FACTOR E4"/>
    <property type="match status" value="1"/>
</dbReference>
<dbReference type="InterPro" id="IPR013083">
    <property type="entry name" value="Znf_RING/FYVE/PHD"/>
</dbReference>
<dbReference type="Gene3D" id="3.30.40.10">
    <property type="entry name" value="Zinc/RING finger domain, C3HC4 (zinc finger)"/>
    <property type="match status" value="1"/>
</dbReference>
<gene>
    <name evidence="3" type="ORF">EZS28_019879</name>
</gene>
<reference evidence="3 4" key="1">
    <citation type="submission" date="2019-03" db="EMBL/GenBank/DDBJ databases">
        <title>Single cell metagenomics reveals metabolic interactions within the superorganism composed of flagellate Streblomastix strix and complex community of Bacteroidetes bacteria on its surface.</title>
        <authorList>
            <person name="Treitli S.C."/>
            <person name="Kolisko M."/>
            <person name="Husnik F."/>
            <person name="Keeling P."/>
            <person name="Hampl V."/>
        </authorList>
    </citation>
    <scope>NUCLEOTIDE SEQUENCE [LARGE SCALE GENOMIC DNA]</scope>
    <source>
        <strain evidence="3">ST1C</strain>
    </source>
</reference>
<dbReference type="InterPro" id="IPR003613">
    <property type="entry name" value="Ubox_domain"/>
</dbReference>
<feature type="region of interest" description="Disordered" evidence="1">
    <location>
        <begin position="573"/>
        <end position="592"/>
    </location>
</feature>
<feature type="compositionally biased region" description="Low complexity" evidence="1">
    <location>
        <begin position="91"/>
        <end position="105"/>
    </location>
</feature>
<dbReference type="SMART" id="SM00504">
    <property type="entry name" value="Ubox"/>
    <property type="match status" value="1"/>
</dbReference>
<name>A0A5J4VQR2_9EUKA</name>
<feature type="compositionally biased region" description="Basic and acidic residues" evidence="1">
    <location>
        <begin position="274"/>
        <end position="295"/>
    </location>
</feature>
<dbReference type="Pfam" id="PF04564">
    <property type="entry name" value="U-box"/>
    <property type="match status" value="1"/>
</dbReference>
<proteinExistence type="predicted"/>
<dbReference type="PROSITE" id="PS51698">
    <property type="entry name" value="U_BOX"/>
    <property type="match status" value="1"/>
</dbReference>
<dbReference type="PANTHER" id="PTHR13931:SF2">
    <property type="entry name" value="UBIQUITIN CONJUGATION FACTOR E4 B"/>
    <property type="match status" value="1"/>
</dbReference>
<dbReference type="EMBL" id="SNRW01005683">
    <property type="protein sequence ID" value="KAA6384596.1"/>
    <property type="molecule type" value="Genomic_DNA"/>
</dbReference>
<feature type="compositionally biased region" description="Low complexity" evidence="1">
    <location>
        <begin position="604"/>
        <end position="628"/>
    </location>
</feature>
<dbReference type="Proteomes" id="UP000324800">
    <property type="component" value="Unassembled WGS sequence"/>
</dbReference>
<dbReference type="GO" id="GO:0005634">
    <property type="term" value="C:nucleus"/>
    <property type="evidence" value="ECO:0007669"/>
    <property type="project" value="TreeGrafter"/>
</dbReference>